<dbReference type="InterPro" id="IPR012794">
    <property type="entry name" value="PcaR_PcaU"/>
</dbReference>
<dbReference type="InterPro" id="IPR036390">
    <property type="entry name" value="WH_DNA-bd_sf"/>
</dbReference>
<feature type="domain" description="IclR-ED" evidence="6">
    <location>
        <begin position="75"/>
        <end position="284"/>
    </location>
</feature>
<reference evidence="7 8" key="1">
    <citation type="submission" date="2024-09" db="EMBL/GenBank/DDBJ databases">
        <authorList>
            <person name="Lee S.D."/>
        </authorList>
    </citation>
    <scope>NUCLEOTIDE SEQUENCE [LARGE SCALE GENOMIC DNA]</scope>
    <source>
        <strain evidence="7 8">N8-3</strain>
    </source>
</reference>
<feature type="domain" description="HTH iclR-type" evidence="5">
    <location>
        <begin position="13"/>
        <end position="74"/>
    </location>
</feature>
<evidence type="ECO:0000313" key="8">
    <source>
        <dbReference type="Proteomes" id="UP001592531"/>
    </source>
</evidence>
<proteinExistence type="predicted"/>
<accession>A0ABV6VWB5</accession>
<dbReference type="InterPro" id="IPR036388">
    <property type="entry name" value="WH-like_DNA-bd_sf"/>
</dbReference>
<dbReference type="InterPro" id="IPR050707">
    <property type="entry name" value="HTH_MetabolicPath_Reg"/>
</dbReference>
<evidence type="ECO:0000256" key="3">
    <source>
        <dbReference type="ARBA" id="ARBA00023163"/>
    </source>
</evidence>
<keyword evidence="3" id="KW-0804">Transcription</keyword>
<gene>
    <name evidence="7" type="ORF">ACEZDE_15615</name>
</gene>
<dbReference type="SMART" id="SM00346">
    <property type="entry name" value="HTH_ICLR"/>
    <property type="match status" value="2"/>
</dbReference>
<feature type="compositionally biased region" description="Gly residues" evidence="4">
    <location>
        <begin position="183"/>
        <end position="192"/>
    </location>
</feature>
<dbReference type="PANTHER" id="PTHR30136:SF34">
    <property type="entry name" value="TRANSCRIPTIONAL REGULATOR"/>
    <property type="match status" value="1"/>
</dbReference>
<dbReference type="PROSITE" id="PS51077">
    <property type="entry name" value="HTH_ICLR"/>
    <property type="match status" value="2"/>
</dbReference>
<dbReference type="InterPro" id="IPR029016">
    <property type="entry name" value="GAF-like_dom_sf"/>
</dbReference>
<keyword evidence="1" id="KW-0805">Transcription regulation</keyword>
<dbReference type="Gene3D" id="1.10.10.10">
    <property type="entry name" value="Winged helix-like DNA-binding domain superfamily/Winged helix DNA-binding domain"/>
    <property type="match status" value="2"/>
</dbReference>
<evidence type="ECO:0000256" key="4">
    <source>
        <dbReference type="SAM" id="MobiDB-lite"/>
    </source>
</evidence>
<name>A0ABV6VWB5_9ACTN</name>
<evidence type="ECO:0000313" key="7">
    <source>
        <dbReference type="EMBL" id="MFC1418060.1"/>
    </source>
</evidence>
<dbReference type="SUPFAM" id="SSF46785">
    <property type="entry name" value="Winged helix' DNA-binding domain"/>
    <property type="match status" value="2"/>
</dbReference>
<feature type="domain" description="IclR-ED" evidence="6">
    <location>
        <begin position="384"/>
        <end position="568"/>
    </location>
</feature>
<keyword evidence="8" id="KW-1185">Reference proteome</keyword>
<dbReference type="Proteomes" id="UP001592531">
    <property type="component" value="Unassembled WGS sequence"/>
</dbReference>
<dbReference type="InterPro" id="IPR005471">
    <property type="entry name" value="Tscrpt_reg_IclR_N"/>
</dbReference>
<dbReference type="RefSeq" id="WP_380536780.1">
    <property type="nucleotide sequence ID" value="NZ_JBHFAB010000010.1"/>
</dbReference>
<sequence length="578" mass="60826">MPQMPPTSADASVGPLDRGLAVLRALAHAPGGRMRASDLARATGLARSPVDRIATTLVRLGYLREEDRELVLAPRLIRLGSAYLRSSGLPGALAGHTVLLADELDESVSLAVPDRDAVRFVTQATRRRALSVSFRIGDALPAERCAPGAIFASGWDGEQWAAWSARHRADPEDAGFPAVPGRRPGGAGGSDGSGQESADGGDRIGGEFPRRAAEAAERGWAVDDQLIEPGLVAVAVPVRDRAGRLLAALSAVSHTSRHSADSLRDYALPALLRTAERMTEALAEETAAPPSERDGTTAAPTLSQDPSRDTSLDPKRELGPEYLQSLARGLAVLAALGDLPGGMTLSAVAQATALPRATARRSLLTLQQLGYVTADERLFSPLPQVLDLGYPLLSALPLGELAQPHLAALVRRVHDSASVAVLDRDDIRYVGRVAAGRIMSVSIAVGTRFPAHATAMGRVLLAGLSASERQAWLERAELKQLTDATVTDRAQLAAELDRTARDGFALVDQELEEGLRSIAVPLHGRDGRVLAAANVSLHAGRTSLQEARETILPALREAAAAITADIALVSDSSPLALD</sequence>
<evidence type="ECO:0000256" key="2">
    <source>
        <dbReference type="ARBA" id="ARBA00023125"/>
    </source>
</evidence>
<dbReference type="PROSITE" id="PS51078">
    <property type="entry name" value="ICLR_ED"/>
    <property type="match status" value="2"/>
</dbReference>
<dbReference type="Pfam" id="PF09339">
    <property type="entry name" value="HTH_IclR"/>
    <property type="match status" value="2"/>
</dbReference>
<organism evidence="7 8">
    <name type="scientific">Streptacidiphilus cavernicola</name>
    <dbReference type="NCBI Taxonomy" id="3342716"/>
    <lineage>
        <taxon>Bacteria</taxon>
        <taxon>Bacillati</taxon>
        <taxon>Actinomycetota</taxon>
        <taxon>Actinomycetes</taxon>
        <taxon>Kitasatosporales</taxon>
        <taxon>Streptomycetaceae</taxon>
        <taxon>Streptacidiphilus</taxon>
    </lineage>
</organism>
<comment type="caution">
    <text evidence="7">The sequence shown here is derived from an EMBL/GenBank/DDBJ whole genome shotgun (WGS) entry which is preliminary data.</text>
</comment>
<dbReference type="Gene3D" id="3.30.450.40">
    <property type="match status" value="2"/>
</dbReference>
<protein>
    <submittedName>
        <fullName evidence="7">IclR family transcriptional regulator C-terminal domain-containing protein</fullName>
    </submittedName>
</protein>
<feature type="region of interest" description="Disordered" evidence="4">
    <location>
        <begin position="281"/>
        <end position="316"/>
    </location>
</feature>
<feature type="compositionally biased region" description="Basic and acidic residues" evidence="4">
    <location>
        <begin position="306"/>
        <end position="316"/>
    </location>
</feature>
<dbReference type="EMBL" id="JBHFAB010000010">
    <property type="protein sequence ID" value="MFC1418060.1"/>
    <property type="molecule type" value="Genomic_DNA"/>
</dbReference>
<dbReference type="NCBIfam" id="TIGR02431">
    <property type="entry name" value="pcaR_pcaU"/>
    <property type="match status" value="1"/>
</dbReference>
<dbReference type="PANTHER" id="PTHR30136">
    <property type="entry name" value="HELIX-TURN-HELIX TRANSCRIPTIONAL REGULATOR, ICLR FAMILY"/>
    <property type="match status" value="1"/>
</dbReference>
<feature type="domain" description="HTH iclR-type" evidence="5">
    <location>
        <begin position="323"/>
        <end position="390"/>
    </location>
</feature>
<dbReference type="InterPro" id="IPR014757">
    <property type="entry name" value="Tscrpt_reg_IclR_C"/>
</dbReference>
<keyword evidence="2" id="KW-0238">DNA-binding</keyword>
<evidence type="ECO:0000259" key="6">
    <source>
        <dbReference type="PROSITE" id="PS51078"/>
    </source>
</evidence>
<evidence type="ECO:0000256" key="1">
    <source>
        <dbReference type="ARBA" id="ARBA00023015"/>
    </source>
</evidence>
<evidence type="ECO:0000259" key="5">
    <source>
        <dbReference type="PROSITE" id="PS51077"/>
    </source>
</evidence>
<dbReference type="SUPFAM" id="SSF55781">
    <property type="entry name" value="GAF domain-like"/>
    <property type="match status" value="3"/>
</dbReference>
<dbReference type="Pfam" id="PF01614">
    <property type="entry name" value="IclR_C"/>
    <property type="match status" value="2"/>
</dbReference>
<feature type="region of interest" description="Disordered" evidence="4">
    <location>
        <begin position="171"/>
        <end position="206"/>
    </location>
</feature>